<proteinExistence type="predicted"/>
<dbReference type="Gene3D" id="3.90.1490.10">
    <property type="entry name" value="putative n-type atp pyrophosphatase, domain 2"/>
    <property type="match status" value="1"/>
</dbReference>
<dbReference type="PANTHER" id="PTHR12196:SF2">
    <property type="entry name" value="DIPHTHINE--AMMONIA LIGASE"/>
    <property type="match status" value="1"/>
</dbReference>
<dbReference type="Pfam" id="PF01042">
    <property type="entry name" value="Ribonuc_L-PSP"/>
    <property type="match status" value="2"/>
</dbReference>
<organism evidence="11 12">
    <name type="scientific">Musa balbisiana</name>
    <name type="common">Banana</name>
    <dbReference type="NCBI Taxonomy" id="52838"/>
    <lineage>
        <taxon>Eukaryota</taxon>
        <taxon>Viridiplantae</taxon>
        <taxon>Streptophyta</taxon>
        <taxon>Embryophyta</taxon>
        <taxon>Tracheophyta</taxon>
        <taxon>Spermatophyta</taxon>
        <taxon>Magnoliopsida</taxon>
        <taxon>Liliopsida</taxon>
        <taxon>Zingiberales</taxon>
        <taxon>Musaceae</taxon>
        <taxon>Musa</taxon>
    </lineage>
</organism>
<dbReference type="SUPFAM" id="SSF52402">
    <property type="entry name" value="Adenine nucleotide alpha hydrolases-like"/>
    <property type="match status" value="1"/>
</dbReference>
<evidence type="ECO:0000313" key="12">
    <source>
        <dbReference type="Proteomes" id="UP000317650"/>
    </source>
</evidence>
<dbReference type="InterPro" id="IPR014729">
    <property type="entry name" value="Rossmann-like_a/b/a_fold"/>
</dbReference>
<gene>
    <name evidence="11" type="ORF">C4D60_Mb10t25810</name>
</gene>
<comment type="pathway">
    <text evidence="1">Protein modification; peptidyl-diphthamide biosynthesis.</text>
</comment>
<dbReference type="FunFam" id="3.30.1330.40:FF:000016">
    <property type="entry name" value="Endoribonuclease"/>
    <property type="match status" value="1"/>
</dbReference>
<name>A0A4S8IZX4_MUSBA</name>
<sequence length="660" mass="72764">MKVVALVSGGKDSCYAMMRCIDYGHEVSHFGHLGRIPDESLFHMFDGPSVDLQIVALANLMPLDDSVDELDSYMYQTIPSIAAVSSGAIASDYQRLRVESVCSRLGLVSLAYLWKQDQTLLLEEMIERGIIAITIKVAAMGLNPAKHLGRELADLRPYLLQIKELCGINVCGEGGEYETLTLDCPLFKNARIFLDKFEVILHSPDNIAPVGFLHPLAFHLQHKMELLSSGSCDIGSGKVGYVCEVQGDSTPDHMVQSLSACSQLGNCTTKNLNLCISRSSRDMFSIGCWIQNVSKTLDGLQEDLTSVLGKIEFKLNEDGFDWLNVIYIHLYISNMKDFTLANEVYVKFITEKKCFLGVPSRSTIELPLVQVGLGNAFVEVLVANDHNKRVLHVQSISCWAPSCIGPYSQATLHGEVLHMAGQLGLDPPTMTLRSGGPAIEIEQALLNSEAIANCFNCSLVSCAILLTVYCAASLTFRERTEIQHKMESFFDDDSDSIDVKRVSGPIFLYILAPALPKGALVEVKPVLYIPENRDYVIGNNLLGSDSKEMVWDFQTYTISGKICAAFVSITKDVAAKICPNTEPELISSDHHLKFYYTACLSMTAETLNLIFYEVFAAFAEDSKSFEMGKEPIYSLIPVLSSGRSASMEDIITCELFASKL</sequence>
<dbReference type="NCBIfam" id="TIGR00290">
    <property type="entry name" value="MJ0570_dom"/>
    <property type="match status" value="1"/>
</dbReference>
<comment type="catalytic activity">
    <reaction evidence="9">
        <text>diphthine-[translation elongation factor 2] + NH4(+) + ATP = diphthamide-[translation elongation factor 2] + AMP + diphosphate + H(+)</text>
        <dbReference type="Rhea" id="RHEA:19753"/>
        <dbReference type="Rhea" id="RHEA-COMP:10172"/>
        <dbReference type="Rhea" id="RHEA-COMP:10174"/>
        <dbReference type="ChEBI" id="CHEBI:15378"/>
        <dbReference type="ChEBI" id="CHEBI:16692"/>
        <dbReference type="ChEBI" id="CHEBI:28938"/>
        <dbReference type="ChEBI" id="CHEBI:30616"/>
        <dbReference type="ChEBI" id="CHEBI:33019"/>
        <dbReference type="ChEBI" id="CHEBI:82696"/>
        <dbReference type="ChEBI" id="CHEBI:456215"/>
        <dbReference type="EC" id="6.3.1.14"/>
    </reaction>
</comment>
<evidence type="ECO:0000256" key="2">
    <source>
        <dbReference type="ARBA" id="ARBA00012089"/>
    </source>
</evidence>
<dbReference type="STRING" id="52838.A0A4S8IZX4"/>
<evidence type="ECO:0000256" key="6">
    <source>
        <dbReference type="ARBA" id="ARBA00022840"/>
    </source>
</evidence>
<dbReference type="CDD" id="cd06156">
    <property type="entry name" value="eu_AANH_C_2"/>
    <property type="match status" value="1"/>
</dbReference>
<comment type="caution">
    <text evidence="11">The sequence shown here is derived from an EMBL/GenBank/DDBJ whole genome shotgun (WGS) entry which is preliminary data.</text>
</comment>
<keyword evidence="12" id="KW-1185">Reference proteome</keyword>
<accession>A0A4S8IZX4</accession>
<dbReference type="Gene3D" id="3.40.50.620">
    <property type="entry name" value="HUPs"/>
    <property type="match status" value="2"/>
</dbReference>
<dbReference type="FunFam" id="3.90.1490.10:FF:000001">
    <property type="entry name" value="Diphthine--ammonia ligase"/>
    <property type="match status" value="1"/>
</dbReference>
<evidence type="ECO:0000313" key="11">
    <source>
        <dbReference type="EMBL" id="THU54505.1"/>
    </source>
</evidence>
<evidence type="ECO:0000256" key="3">
    <source>
        <dbReference type="ARBA" id="ARBA00018426"/>
    </source>
</evidence>
<evidence type="ECO:0000259" key="10">
    <source>
        <dbReference type="Pfam" id="PF01902"/>
    </source>
</evidence>
<dbReference type="Pfam" id="PF01902">
    <property type="entry name" value="Diphthami_syn_2"/>
    <property type="match status" value="1"/>
</dbReference>
<evidence type="ECO:0000256" key="8">
    <source>
        <dbReference type="ARBA" id="ARBA00031552"/>
    </source>
</evidence>
<evidence type="ECO:0000256" key="9">
    <source>
        <dbReference type="ARBA" id="ARBA00048108"/>
    </source>
</evidence>
<evidence type="ECO:0000256" key="4">
    <source>
        <dbReference type="ARBA" id="ARBA00022598"/>
    </source>
</evidence>
<dbReference type="GO" id="GO:0017178">
    <property type="term" value="F:diphthine-ammonia ligase activity"/>
    <property type="evidence" value="ECO:0007669"/>
    <property type="project" value="UniProtKB-EC"/>
</dbReference>
<dbReference type="SUPFAM" id="SSF55298">
    <property type="entry name" value="YjgF-like"/>
    <property type="match status" value="2"/>
</dbReference>
<evidence type="ECO:0000256" key="1">
    <source>
        <dbReference type="ARBA" id="ARBA00005156"/>
    </source>
</evidence>
<dbReference type="InterPro" id="IPR030662">
    <property type="entry name" value="DPH6/MJ0570"/>
</dbReference>
<keyword evidence="6" id="KW-0067">ATP-binding</keyword>
<dbReference type="InterPro" id="IPR002761">
    <property type="entry name" value="Diphthami_syn_dom"/>
</dbReference>
<dbReference type="GO" id="GO:0005524">
    <property type="term" value="F:ATP binding"/>
    <property type="evidence" value="ECO:0007669"/>
    <property type="project" value="UniProtKB-KW"/>
</dbReference>
<dbReference type="AlphaFoldDB" id="A0A4S8IZX4"/>
<protein>
    <recommendedName>
        <fullName evidence="3">Diphthine--ammonia ligase</fullName>
        <ecNumber evidence="2">6.3.1.14</ecNumber>
    </recommendedName>
    <alternativeName>
        <fullName evidence="7">Diphthamide synthase</fullName>
    </alternativeName>
    <alternativeName>
        <fullName evidence="8">Diphthamide synthetase</fullName>
    </alternativeName>
</protein>
<dbReference type="EC" id="6.3.1.14" evidence="2"/>
<evidence type="ECO:0000256" key="5">
    <source>
        <dbReference type="ARBA" id="ARBA00022741"/>
    </source>
</evidence>
<dbReference type="InterPro" id="IPR006175">
    <property type="entry name" value="YjgF/YER057c/UK114"/>
</dbReference>
<dbReference type="InterPro" id="IPR035959">
    <property type="entry name" value="RutC-like_sf"/>
</dbReference>
<feature type="domain" description="Diphthamide synthase" evidence="10">
    <location>
        <begin position="1"/>
        <end position="198"/>
    </location>
</feature>
<reference evidence="11 12" key="1">
    <citation type="journal article" date="2019" name="Nat. Plants">
        <title>Genome sequencing of Musa balbisiana reveals subgenome evolution and function divergence in polyploid bananas.</title>
        <authorList>
            <person name="Yao X."/>
        </authorList>
    </citation>
    <scope>NUCLEOTIDE SEQUENCE [LARGE SCALE GENOMIC DNA]</scope>
    <source>
        <strain evidence="12">cv. DH-PKW</strain>
        <tissue evidence="11">Leaves</tissue>
    </source>
</reference>
<dbReference type="PANTHER" id="PTHR12196">
    <property type="entry name" value="DOMAIN OF UNKNOWN FUNCTION 71 DUF71 -CONTAINING PROTEIN"/>
    <property type="match status" value="1"/>
</dbReference>
<keyword evidence="5" id="KW-0547">Nucleotide-binding</keyword>
<dbReference type="EMBL" id="PYDT01000008">
    <property type="protein sequence ID" value="THU54505.1"/>
    <property type="molecule type" value="Genomic_DNA"/>
</dbReference>
<dbReference type="Gene3D" id="3.30.1330.40">
    <property type="entry name" value="RutC-like"/>
    <property type="match status" value="2"/>
</dbReference>
<evidence type="ECO:0000256" key="7">
    <source>
        <dbReference type="ARBA" id="ARBA00029814"/>
    </source>
</evidence>
<dbReference type="GO" id="GO:0017183">
    <property type="term" value="P:protein histidyl modification to diphthamide"/>
    <property type="evidence" value="ECO:0007669"/>
    <property type="project" value="TreeGrafter"/>
</dbReference>
<keyword evidence="4" id="KW-0436">Ligase</keyword>
<dbReference type="Proteomes" id="UP000317650">
    <property type="component" value="Chromosome 10"/>
</dbReference>
<dbReference type="CDD" id="cd01994">
    <property type="entry name" value="AANH_PF0828-like"/>
    <property type="match status" value="1"/>
</dbReference>